<organism evidence="2 3">
    <name type="scientific">Acer negundo</name>
    <name type="common">Box elder</name>
    <dbReference type="NCBI Taxonomy" id="4023"/>
    <lineage>
        <taxon>Eukaryota</taxon>
        <taxon>Viridiplantae</taxon>
        <taxon>Streptophyta</taxon>
        <taxon>Embryophyta</taxon>
        <taxon>Tracheophyta</taxon>
        <taxon>Spermatophyta</taxon>
        <taxon>Magnoliopsida</taxon>
        <taxon>eudicotyledons</taxon>
        <taxon>Gunneridae</taxon>
        <taxon>Pentapetalae</taxon>
        <taxon>rosids</taxon>
        <taxon>malvids</taxon>
        <taxon>Sapindales</taxon>
        <taxon>Sapindaceae</taxon>
        <taxon>Hippocastanoideae</taxon>
        <taxon>Acereae</taxon>
        <taxon>Acer</taxon>
    </lineage>
</organism>
<accession>A0AAD5NQP0</accession>
<feature type="region of interest" description="Disordered" evidence="1">
    <location>
        <begin position="464"/>
        <end position="495"/>
    </location>
</feature>
<reference evidence="2" key="2">
    <citation type="submission" date="2023-02" db="EMBL/GenBank/DDBJ databases">
        <authorList>
            <person name="Swenson N.G."/>
            <person name="Wegrzyn J.L."/>
            <person name="Mcevoy S.L."/>
        </authorList>
    </citation>
    <scope>NUCLEOTIDE SEQUENCE</scope>
    <source>
        <strain evidence="2">91603</strain>
        <tissue evidence="2">Leaf</tissue>
    </source>
</reference>
<feature type="compositionally biased region" description="Polar residues" evidence="1">
    <location>
        <begin position="477"/>
        <end position="487"/>
    </location>
</feature>
<dbReference type="EMBL" id="JAJSOW010000103">
    <property type="protein sequence ID" value="KAI9174740.1"/>
    <property type="molecule type" value="Genomic_DNA"/>
</dbReference>
<dbReference type="Proteomes" id="UP001064489">
    <property type="component" value="Chromosome 8"/>
</dbReference>
<gene>
    <name evidence="2" type="ORF">LWI28_022122</name>
</gene>
<sequence>MIYKDINIYVGDEVSLITSTLEVARDSSTATFDETDGAVEINKSSQLGRNERADTFDMADPHTLAAGQGGKLAIATFKKLDHVPSIHGEKGHFERKLCRNVRGEGNRKIKWNMLNTDVKKKKVSRATLRPYILLTLSHAEAEKRKGITPKGCVERITEVLRCSAIIVAKEKHQNGGFHFHIGIQSTDASRNTVTNLLRNQFKEFDGAQCSVKFHKAWGTICAYVTKDDKKPFLWGQYTMDLVRRHRRVSHQNQEITDQIYTRLKENKQWLDVYKDPILRAENLKRYQNLKKVFHDIKVIEQIERDPLQELTRYLKDKGYPQEYDIEELKEKYLYLEWLAINLIFPRSLKAKQLCIKGKPSSQKSLLFKQIAEIIRTYFAGTRVKDFTDAHDFFDLWVIDEFKEPPKDSFSNNLTEAGQVYHSTLLRILDGQECKLDSKYQSVFTKTRNIPVICATNELGDELRQRGPLHESRRSLGAQGQNKATTVPNYDPKTHLPSRDIQRRVSVNFQHATIKRFLDRGWQPRSDKGPDHHTISSVKLTKKTISPTQSILNTLHCRIVNVAISPKLNPP</sequence>
<evidence type="ECO:0000313" key="3">
    <source>
        <dbReference type="Proteomes" id="UP001064489"/>
    </source>
</evidence>
<reference evidence="2" key="1">
    <citation type="journal article" date="2022" name="Plant J.">
        <title>Strategies of tolerance reflected in two North American maple genomes.</title>
        <authorList>
            <person name="McEvoy S.L."/>
            <person name="Sezen U.U."/>
            <person name="Trouern-Trend A."/>
            <person name="McMahon S.M."/>
            <person name="Schaberg P.G."/>
            <person name="Yang J."/>
            <person name="Wegrzyn J.L."/>
            <person name="Swenson N.G."/>
        </authorList>
    </citation>
    <scope>NUCLEOTIDE SEQUENCE</scope>
    <source>
        <strain evidence="2">91603</strain>
    </source>
</reference>
<feature type="compositionally biased region" description="Basic and acidic residues" evidence="1">
    <location>
        <begin position="464"/>
        <end position="473"/>
    </location>
</feature>
<dbReference type="Gene3D" id="3.40.50.300">
    <property type="entry name" value="P-loop containing nucleotide triphosphate hydrolases"/>
    <property type="match status" value="1"/>
</dbReference>
<protein>
    <submittedName>
        <fullName evidence="2">Uncharacterized protein</fullName>
    </submittedName>
</protein>
<dbReference type="SUPFAM" id="SSF52540">
    <property type="entry name" value="P-loop containing nucleoside triphosphate hydrolases"/>
    <property type="match status" value="1"/>
</dbReference>
<dbReference type="AlphaFoldDB" id="A0AAD5NQP0"/>
<evidence type="ECO:0000256" key="1">
    <source>
        <dbReference type="SAM" id="MobiDB-lite"/>
    </source>
</evidence>
<evidence type="ECO:0000313" key="2">
    <source>
        <dbReference type="EMBL" id="KAI9174740.1"/>
    </source>
</evidence>
<dbReference type="InterPro" id="IPR027417">
    <property type="entry name" value="P-loop_NTPase"/>
</dbReference>
<keyword evidence="3" id="KW-1185">Reference proteome</keyword>
<comment type="caution">
    <text evidence="2">The sequence shown here is derived from an EMBL/GenBank/DDBJ whole genome shotgun (WGS) entry which is preliminary data.</text>
</comment>
<proteinExistence type="predicted"/>
<dbReference type="Gene3D" id="3.40.1310.20">
    <property type="match status" value="1"/>
</dbReference>
<name>A0AAD5NQP0_ACENE</name>